<reference evidence="1 2" key="1">
    <citation type="submission" date="2020-08" db="EMBL/GenBank/DDBJ databases">
        <title>Genome public.</title>
        <authorList>
            <person name="Liu C."/>
            <person name="Sun Q."/>
        </authorList>
    </citation>
    <scope>NUCLEOTIDE SEQUENCE [LARGE SCALE GENOMIC DNA]</scope>
    <source>
        <strain evidence="1 2">BX0805</strain>
    </source>
</reference>
<keyword evidence="2" id="KW-1185">Reference proteome</keyword>
<comment type="caution">
    <text evidence="1">The sequence shown here is derived from an EMBL/GenBank/DDBJ whole genome shotgun (WGS) entry which is preliminary data.</text>
</comment>
<evidence type="ECO:0000313" key="2">
    <source>
        <dbReference type="Proteomes" id="UP000621540"/>
    </source>
</evidence>
<proteinExistence type="predicted"/>
<gene>
    <name evidence="1" type="ORF">H8Z76_03060</name>
</gene>
<dbReference type="SUPFAM" id="SSF69279">
    <property type="entry name" value="Phage tail proteins"/>
    <property type="match status" value="1"/>
</dbReference>
<dbReference type="RefSeq" id="WP_186981645.1">
    <property type="nucleotide sequence ID" value="NZ_JACOQH010000002.1"/>
</dbReference>
<dbReference type="Proteomes" id="UP000621540">
    <property type="component" value="Unassembled WGS sequence"/>
</dbReference>
<evidence type="ECO:0008006" key="3">
    <source>
        <dbReference type="Google" id="ProtNLM"/>
    </source>
</evidence>
<evidence type="ECO:0000313" key="1">
    <source>
        <dbReference type="EMBL" id="MBC5753013.1"/>
    </source>
</evidence>
<protein>
    <recommendedName>
        <fullName evidence="3">Phage protein D</fullName>
    </recommendedName>
</protein>
<organism evidence="1 2">
    <name type="scientific">Roseburia yibonii</name>
    <dbReference type="NCBI Taxonomy" id="2763063"/>
    <lineage>
        <taxon>Bacteria</taxon>
        <taxon>Bacillati</taxon>
        <taxon>Bacillota</taxon>
        <taxon>Clostridia</taxon>
        <taxon>Lachnospirales</taxon>
        <taxon>Lachnospiraceae</taxon>
        <taxon>Roseburia</taxon>
    </lineage>
</organism>
<dbReference type="EMBL" id="JACOQH010000002">
    <property type="protein sequence ID" value="MBC5753013.1"/>
    <property type="molecule type" value="Genomic_DNA"/>
</dbReference>
<name>A0ABR7I816_9FIRM</name>
<accession>A0ABR7I816</accession>
<sequence length="330" mass="37233">MEPRKYSVGIGIWRDGPDKTFSDKIEQFSYTDYAAGSSDAISAKVNNLDYRWMVTYALRKGDRIEAVIMHRENGVEEKFLDCGDFVVDEIGLSGRPLIGTIGAQSAPVDTNWKSKEREKSWNNTTLKQVATDVAANYALPLTYDGEEISISHVEQEKRSDSSFLSELAEKYGFAMKVYSQKIVLYQYKAYEAKDPVMQLVESDFDSWSWNTSLLDSYTGAHYNYTNSESGETYDFTIGSEERVLEVSEEADSLQDAQRITVEKLNASNRGCTTMSCSLKLPKKLVATSNIKLYGFGIMDGKYFVNQVTHSLGGSYKMTLELQKIEQRIEA</sequence>